<dbReference type="PANTHER" id="PTHR43243:SF4">
    <property type="entry name" value="CATIONIC AMINO ACID TRANSPORTER 4"/>
    <property type="match status" value="1"/>
</dbReference>
<evidence type="ECO:0000256" key="5">
    <source>
        <dbReference type="ARBA" id="ARBA00023136"/>
    </source>
</evidence>
<evidence type="ECO:0000313" key="8">
    <source>
        <dbReference type="Proteomes" id="UP000503222"/>
    </source>
</evidence>
<feature type="transmembrane region" description="Helical" evidence="6">
    <location>
        <begin position="397"/>
        <end position="415"/>
    </location>
</feature>
<feature type="transmembrane region" description="Helical" evidence="6">
    <location>
        <begin position="28"/>
        <end position="51"/>
    </location>
</feature>
<dbReference type="Pfam" id="PF13520">
    <property type="entry name" value="AA_permease_2"/>
    <property type="match status" value="1"/>
</dbReference>
<keyword evidence="3 6" id="KW-0812">Transmembrane</keyword>
<feature type="transmembrane region" description="Helical" evidence="6">
    <location>
        <begin position="57"/>
        <end position="79"/>
    </location>
</feature>
<dbReference type="GO" id="GO:0016020">
    <property type="term" value="C:membrane"/>
    <property type="evidence" value="ECO:0007669"/>
    <property type="project" value="UniProtKB-SubCell"/>
</dbReference>
<evidence type="ECO:0000256" key="2">
    <source>
        <dbReference type="ARBA" id="ARBA00022448"/>
    </source>
</evidence>
<dbReference type="Gene3D" id="1.20.1740.10">
    <property type="entry name" value="Amino acid/polyamine transporter I"/>
    <property type="match status" value="1"/>
</dbReference>
<keyword evidence="8" id="KW-1185">Reference proteome</keyword>
<feature type="transmembrane region" description="Helical" evidence="6">
    <location>
        <begin position="193"/>
        <end position="214"/>
    </location>
</feature>
<evidence type="ECO:0000256" key="6">
    <source>
        <dbReference type="SAM" id="Phobius"/>
    </source>
</evidence>
<reference evidence="7 8" key="1">
    <citation type="submission" date="2020-03" db="EMBL/GenBank/DDBJ databases">
        <title>Sphingomonas sp. nov., isolated from fish.</title>
        <authorList>
            <person name="Hyun D.-W."/>
            <person name="Bae J.-W."/>
        </authorList>
    </citation>
    <scope>NUCLEOTIDE SEQUENCE [LARGE SCALE GENOMIC DNA]</scope>
    <source>
        <strain evidence="7 8">HDW15B</strain>
    </source>
</reference>
<dbReference type="PIRSF" id="PIRSF006060">
    <property type="entry name" value="AA_transporter"/>
    <property type="match status" value="1"/>
</dbReference>
<evidence type="ECO:0000256" key="4">
    <source>
        <dbReference type="ARBA" id="ARBA00022989"/>
    </source>
</evidence>
<feature type="transmembrane region" description="Helical" evidence="6">
    <location>
        <begin position="234"/>
        <end position="252"/>
    </location>
</feature>
<feature type="transmembrane region" description="Helical" evidence="6">
    <location>
        <begin position="100"/>
        <end position="124"/>
    </location>
</feature>
<keyword evidence="4 6" id="KW-1133">Transmembrane helix</keyword>
<dbReference type="EMBL" id="CP049869">
    <property type="protein sequence ID" value="QIK78771.1"/>
    <property type="molecule type" value="Genomic_DNA"/>
</dbReference>
<feature type="transmembrane region" description="Helical" evidence="6">
    <location>
        <begin position="421"/>
        <end position="442"/>
    </location>
</feature>
<evidence type="ECO:0000256" key="3">
    <source>
        <dbReference type="ARBA" id="ARBA00022692"/>
    </source>
</evidence>
<gene>
    <name evidence="7" type="ORF">G7077_07545</name>
</gene>
<dbReference type="GO" id="GO:0015171">
    <property type="term" value="F:amino acid transmembrane transporter activity"/>
    <property type="evidence" value="ECO:0007669"/>
    <property type="project" value="TreeGrafter"/>
</dbReference>
<dbReference type="AlphaFoldDB" id="A0A6G7YPV7"/>
<organism evidence="7 8">
    <name type="scientific">Sphingomonas piscis</name>
    <dbReference type="NCBI Taxonomy" id="2714943"/>
    <lineage>
        <taxon>Bacteria</taxon>
        <taxon>Pseudomonadati</taxon>
        <taxon>Pseudomonadota</taxon>
        <taxon>Alphaproteobacteria</taxon>
        <taxon>Sphingomonadales</taxon>
        <taxon>Sphingomonadaceae</taxon>
        <taxon>Sphingomonas</taxon>
    </lineage>
</organism>
<keyword evidence="5 6" id="KW-0472">Membrane</keyword>
<dbReference type="RefSeq" id="WP_166411163.1">
    <property type="nucleotide sequence ID" value="NZ_CP049869.1"/>
</dbReference>
<evidence type="ECO:0000313" key="7">
    <source>
        <dbReference type="EMBL" id="QIK78771.1"/>
    </source>
</evidence>
<dbReference type="KEGG" id="spii:G7077_07545"/>
<name>A0A6G7YPV7_9SPHN</name>
<feature type="transmembrane region" description="Helical" evidence="6">
    <location>
        <begin position="480"/>
        <end position="498"/>
    </location>
</feature>
<accession>A0A6G7YPV7</accession>
<evidence type="ECO:0000256" key="1">
    <source>
        <dbReference type="ARBA" id="ARBA00004141"/>
    </source>
</evidence>
<sequence length="530" mass="55862">MIFGRVKPLDAILATAEKKSLHRTLGPIQLTLLGVGAIIGTGIFVLTAAAAQKAGPGMMYSFIIAGVVCAVAALCYSELASMVPVSGSAYTYSYAVVGELLAWMVGWALILEYAVAASAVSAGWSGYFMGLLESWTGFRLPELLTAGPTWTMNGLIPNADISHGLINVPAIVVALAVTWLLMIGTKESAAFNAALVAVKVAALTMFVILTLPVMQGEHFAPFSPNGWFGPPGTSGLGIVGAAASIFFAYVGFDAVSTAAEETKNPQRNVPIGLIGSLAICTVFYLLVAAGAVGAMGAQPTALGVQPGSAEFTRQCAALVAQGNEPLVCSNEALAHVLRSVNYTWAGDLIGLAANLALPSVILMMMFGQTRIFFVMARDGLLPEKLSAVHPKWKTPHIVTLVTGIFVAIAAALLPVGQLADISNSGTLFAFFMVAIAVMILRVRDPNRVRPFRTPLVWVIGPVAAAGCVFLFWNLPVEAKLVLPIWGFVGLLFYFLYGYRKSHVGRGLVEVHETEVSDLEPPVPGVDEPGR</sequence>
<proteinExistence type="predicted"/>
<dbReference type="Proteomes" id="UP000503222">
    <property type="component" value="Chromosome"/>
</dbReference>
<keyword evidence="2" id="KW-0813">Transport</keyword>
<dbReference type="PANTHER" id="PTHR43243">
    <property type="entry name" value="INNER MEMBRANE TRANSPORTER YGJI-RELATED"/>
    <property type="match status" value="1"/>
</dbReference>
<feature type="transmembrane region" description="Helical" evidence="6">
    <location>
        <begin position="454"/>
        <end position="474"/>
    </location>
</feature>
<protein>
    <submittedName>
        <fullName evidence="7">Amino acid permease</fullName>
    </submittedName>
</protein>
<comment type="subcellular location">
    <subcellularLocation>
        <location evidence="1">Membrane</location>
        <topology evidence="1">Multi-pass membrane protein</topology>
    </subcellularLocation>
</comment>
<dbReference type="InterPro" id="IPR002293">
    <property type="entry name" value="AA/rel_permease1"/>
</dbReference>
<feature type="transmembrane region" description="Helical" evidence="6">
    <location>
        <begin position="161"/>
        <end position="181"/>
    </location>
</feature>
<feature type="transmembrane region" description="Helical" evidence="6">
    <location>
        <begin position="348"/>
        <end position="376"/>
    </location>
</feature>
<feature type="transmembrane region" description="Helical" evidence="6">
    <location>
        <begin position="273"/>
        <end position="297"/>
    </location>
</feature>